<dbReference type="EMBL" id="CAMXCT020000047">
    <property type="protein sequence ID" value="CAL1126377.1"/>
    <property type="molecule type" value="Genomic_DNA"/>
</dbReference>
<dbReference type="AlphaFoldDB" id="A0A9P1BGQ6"/>
<dbReference type="EMBL" id="CAMXCT030000047">
    <property type="protein sequence ID" value="CAL4760314.1"/>
    <property type="molecule type" value="Genomic_DNA"/>
</dbReference>
<sequence>MWRLIAATFVALGAGAEVDLHRPGEVVSVPLTLADGPAGPGLQLGAREQRVPIMLGPQLDVRITPGKPKLRPQVDSSEATPWTSLLRLAFCLTGFALVYMATVQQEAEQGRMSRFKKMCSMLMNRSLERK</sequence>
<evidence type="ECO:0000313" key="5">
    <source>
        <dbReference type="Proteomes" id="UP001152797"/>
    </source>
</evidence>
<dbReference type="Proteomes" id="UP001152797">
    <property type="component" value="Unassembled WGS sequence"/>
</dbReference>
<reference evidence="3" key="2">
    <citation type="submission" date="2024-04" db="EMBL/GenBank/DDBJ databases">
        <authorList>
            <person name="Chen Y."/>
            <person name="Shah S."/>
            <person name="Dougan E. K."/>
            <person name="Thang M."/>
            <person name="Chan C."/>
        </authorList>
    </citation>
    <scope>NUCLEOTIDE SEQUENCE [LARGE SCALE GENOMIC DNA]</scope>
</reference>
<organism evidence="2">
    <name type="scientific">Cladocopium goreaui</name>
    <dbReference type="NCBI Taxonomy" id="2562237"/>
    <lineage>
        <taxon>Eukaryota</taxon>
        <taxon>Sar</taxon>
        <taxon>Alveolata</taxon>
        <taxon>Dinophyceae</taxon>
        <taxon>Suessiales</taxon>
        <taxon>Symbiodiniaceae</taxon>
        <taxon>Cladocopium</taxon>
    </lineage>
</organism>
<comment type="caution">
    <text evidence="2">The sequence shown here is derived from an EMBL/GenBank/DDBJ whole genome shotgun (WGS) entry which is preliminary data.</text>
</comment>
<name>A0A9P1BGQ6_9DINO</name>
<proteinExistence type="predicted"/>
<gene>
    <name evidence="2" type="ORF">C1SCF055_LOCUS1533</name>
</gene>
<feature type="chain" id="PRO_5043269425" evidence="1">
    <location>
        <begin position="16"/>
        <end position="130"/>
    </location>
</feature>
<accession>A0A9P1BGQ6</accession>
<reference evidence="2" key="1">
    <citation type="submission" date="2022-10" db="EMBL/GenBank/DDBJ databases">
        <authorList>
            <person name="Chen Y."/>
            <person name="Dougan E. K."/>
            <person name="Chan C."/>
            <person name="Rhodes N."/>
            <person name="Thang M."/>
        </authorList>
    </citation>
    <scope>NUCLEOTIDE SEQUENCE</scope>
</reference>
<evidence type="ECO:0000256" key="1">
    <source>
        <dbReference type="SAM" id="SignalP"/>
    </source>
</evidence>
<keyword evidence="5" id="KW-1185">Reference proteome</keyword>
<evidence type="ECO:0000313" key="2">
    <source>
        <dbReference type="EMBL" id="CAI3973002.1"/>
    </source>
</evidence>
<feature type="signal peptide" evidence="1">
    <location>
        <begin position="1"/>
        <end position="15"/>
    </location>
</feature>
<evidence type="ECO:0000313" key="4">
    <source>
        <dbReference type="EMBL" id="CAL4760314.1"/>
    </source>
</evidence>
<keyword evidence="1" id="KW-0732">Signal</keyword>
<dbReference type="EMBL" id="CAMXCT010000047">
    <property type="protein sequence ID" value="CAI3973002.1"/>
    <property type="molecule type" value="Genomic_DNA"/>
</dbReference>
<evidence type="ECO:0000313" key="3">
    <source>
        <dbReference type="EMBL" id="CAL1126377.1"/>
    </source>
</evidence>
<protein>
    <submittedName>
        <fullName evidence="4">Voltage-dependent R-type calcium channel subunit alpha-1E</fullName>
    </submittedName>
</protein>